<evidence type="ECO:0008006" key="3">
    <source>
        <dbReference type="Google" id="ProtNLM"/>
    </source>
</evidence>
<reference evidence="1 2" key="1">
    <citation type="submission" date="2016-11" db="EMBL/GenBank/DDBJ databases">
        <title>Trade-off between light-utilization and light-protection in marine flavobacteria.</title>
        <authorList>
            <person name="Kumagai Y."/>
        </authorList>
    </citation>
    <scope>NUCLEOTIDE SEQUENCE [LARGE SCALE GENOMIC DNA]</scope>
    <source>
        <strain evidence="1 2">ATCC 700397</strain>
    </source>
</reference>
<dbReference type="OrthoDB" id="9770030at2"/>
<proteinExistence type="predicted"/>
<dbReference type="Proteomes" id="UP000239522">
    <property type="component" value="Unassembled WGS sequence"/>
</dbReference>
<dbReference type="RefSeq" id="WP_104809253.1">
    <property type="nucleotide sequence ID" value="NZ_MQUA01000013.1"/>
</dbReference>
<evidence type="ECO:0000313" key="1">
    <source>
        <dbReference type="EMBL" id="PQB07017.1"/>
    </source>
</evidence>
<dbReference type="EMBL" id="MQUA01000013">
    <property type="protein sequence ID" value="PQB07017.1"/>
    <property type="molecule type" value="Genomic_DNA"/>
</dbReference>
<organism evidence="1 2">
    <name type="scientific">Polaribacter filamentus</name>
    <dbReference type="NCBI Taxonomy" id="53483"/>
    <lineage>
        <taxon>Bacteria</taxon>
        <taxon>Pseudomonadati</taxon>
        <taxon>Bacteroidota</taxon>
        <taxon>Flavobacteriia</taxon>
        <taxon>Flavobacteriales</taxon>
        <taxon>Flavobacteriaceae</taxon>
    </lineage>
</organism>
<dbReference type="SUPFAM" id="SSF158682">
    <property type="entry name" value="TerB-like"/>
    <property type="match status" value="1"/>
</dbReference>
<sequence>MKKLDWTRKEFEAYVLLYAAHCNFFESKEEQEYIYSKVDKKTFHRIHTEVVVDSDETNLNKIQQYLSDNNLHQEEKDELIRHIKMVFFADGSVDVLEKKVFSILNKIIE</sequence>
<evidence type="ECO:0000313" key="2">
    <source>
        <dbReference type="Proteomes" id="UP000239522"/>
    </source>
</evidence>
<name>A0A2S7KWK6_9FLAO</name>
<accession>A0A2S7KWK6</accession>
<dbReference type="InterPro" id="IPR029024">
    <property type="entry name" value="TerB-like"/>
</dbReference>
<gene>
    <name evidence="1" type="ORF">BST83_07540</name>
</gene>
<dbReference type="AlphaFoldDB" id="A0A2S7KWK6"/>
<protein>
    <recommendedName>
        <fullName evidence="3">Co-chaperone DjlA N-terminal domain-containing protein</fullName>
    </recommendedName>
</protein>
<keyword evidence="2" id="KW-1185">Reference proteome</keyword>
<comment type="caution">
    <text evidence="1">The sequence shown here is derived from an EMBL/GenBank/DDBJ whole genome shotgun (WGS) entry which is preliminary data.</text>
</comment>